<dbReference type="GO" id="GO:0000724">
    <property type="term" value="P:double-strand break repair via homologous recombination"/>
    <property type="evidence" value="ECO:0007669"/>
    <property type="project" value="TreeGrafter"/>
</dbReference>
<organism evidence="2">
    <name type="scientific">Tetraselmis sp. GSL018</name>
    <dbReference type="NCBI Taxonomy" id="582737"/>
    <lineage>
        <taxon>Eukaryota</taxon>
        <taxon>Viridiplantae</taxon>
        <taxon>Chlorophyta</taxon>
        <taxon>core chlorophytes</taxon>
        <taxon>Chlorodendrophyceae</taxon>
        <taxon>Chlorodendrales</taxon>
        <taxon>Chlorodendraceae</taxon>
        <taxon>Tetraselmis</taxon>
    </lineage>
</organism>
<accession>A0A061QSS2</accession>
<evidence type="ECO:0000313" key="2">
    <source>
        <dbReference type="EMBL" id="JAC61519.1"/>
    </source>
</evidence>
<protein>
    <submittedName>
        <fullName evidence="2">Nucleic acid-ob-fold-like protein isoform 1</fullName>
    </submittedName>
</protein>
<dbReference type="Gene3D" id="2.40.50.140">
    <property type="entry name" value="Nucleic acid-binding proteins"/>
    <property type="match status" value="1"/>
</dbReference>
<keyword evidence="1" id="KW-0238">DNA-binding</keyword>
<sequence>MSTNNAPTKQSTKVVDLRPTTNPSLQVVFIVLEKGKIQNIYTRDESNKQVETPTCTALVADETACCNLQLYGSAEVEYVQVRDIVRLNQGIFSWQKKQLLLRAGRRGIFEKLGEFTMVFSEAVNMSHIGYKKDEQGNYQPAQSLPAHHWAPPA</sequence>
<proteinExistence type="predicted"/>
<dbReference type="InterPro" id="IPR051231">
    <property type="entry name" value="SOSS-B"/>
</dbReference>
<dbReference type="SUPFAM" id="SSF50249">
    <property type="entry name" value="Nucleic acid-binding proteins"/>
    <property type="match status" value="1"/>
</dbReference>
<dbReference type="GO" id="GO:0003677">
    <property type="term" value="F:DNA binding"/>
    <property type="evidence" value="ECO:0007669"/>
    <property type="project" value="UniProtKB-KW"/>
</dbReference>
<dbReference type="GO" id="GO:0044818">
    <property type="term" value="P:mitotic G2/M transition checkpoint"/>
    <property type="evidence" value="ECO:0007669"/>
    <property type="project" value="TreeGrafter"/>
</dbReference>
<dbReference type="InterPro" id="IPR012340">
    <property type="entry name" value="NA-bd_OB-fold"/>
</dbReference>
<name>A0A061QSS2_9CHLO</name>
<dbReference type="GO" id="GO:0070876">
    <property type="term" value="C:SOSS complex"/>
    <property type="evidence" value="ECO:0007669"/>
    <property type="project" value="TreeGrafter"/>
</dbReference>
<dbReference type="GO" id="GO:0010212">
    <property type="term" value="P:response to ionizing radiation"/>
    <property type="evidence" value="ECO:0007669"/>
    <property type="project" value="TreeGrafter"/>
</dbReference>
<dbReference type="PANTHER" id="PTHR13356">
    <property type="entry name" value="OB FOLD NUCLEIC ACID BINDING PROTEIN-RELATED"/>
    <property type="match status" value="1"/>
</dbReference>
<dbReference type="AlphaFoldDB" id="A0A061QSS2"/>
<reference evidence="2" key="1">
    <citation type="submission" date="2014-05" db="EMBL/GenBank/DDBJ databases">
        <title>The transcriptome of the halophilic microalga Tetraselmis sp. GSL018 isolated from the Great Salt Lake, Utah.</title>
        <authorList>
            <person name="Jinkerson R.E."/>
            <person name="D'Adamo S."/>
            <person name="Posewitz M.C."/>
        </authorList>
    </citation>
    <scope>NUCLEOTIDE SEQUENCE</scope>
    <source>
        <strain evidence="2">GSL018</strain>
    </source>
</reference>
<dbReference type="EMBL" id="GBEZ01025588">
    <property type="protein sequence ID" value="JAC61519.1"/>
    <property type="molecule type" value="Transcribed_RNA"/>
</dbReference>
<gene>
    <name evidence="2" type="ORF">TSPGSL018_25998</name>
</gene>
<evidence type="ECO:0000256" key="1">
    <source>
        <dbReference type="ARBA" id="ARBA00023125"/>
    </source>
</evidence>
<dbReference type="PANTHER" id="PTHR13356:SF0">
    <property type="entry name" value="SOSS COMPLEX SUBUNIT B HOMOLOG"/>
    <property type="match status" value="1"/>
</dbReference>